<protein>
    <submittedName>
        <fullName evidence="2">SCP domain-containing protein</fullName>
    </submittedName>
</protein>
<reference evidence="2" key="1">
    <citation type="submission" date="2022-11" db="UniProtKB">
        <authorList>
            <consortium name="WormBaseParasite"/>
        </authorList>
    </citation>
    <scope>IDENTIFICATION</scope>
</reference>
<accession>A0A915C7I6</accession>
<dbReference type="WBParaSite" id="PgR097_g011_t02">
    <property type="protein sequence ID" value="PgR097_g011_t02"/>
    <property type="gene ID" value="PgR097_g011"/>
</dbReference>
<evidence type="ECO:0000313" key="1">
    <source>
        <dbReference type="Proteomes" id="UP000887569"/>
    </source>
</evidence>
<dbReference type="Proteomes" id="UP000887569">
    <property type="component" value="Unplaced"/>
</dbReference>
<name>A0A915C7I6_PARUN</name>
<organism evidence="1 2">
    <name type="scientific">Parascaris univalens</name>
    <name type="common">Nematode worm</name>
    <dbReference type="NCBI Taxonomy" id="6257"/>
    <lineage>
        <taxon>Eukaryota</taxon>
        <taxon>Metazoa</taxon>
        <taxon>Ecdysozoa</taxon>
        <taxon>Nematoda</taxon>
        <taxon>Chromadorea</taxon>
        <taxon>Rhabditida</taxon>
        <taxon>Spirurina</taxon>
        <taxon>Ascaridomorpha</taxon>
        <taxon>Ascaridoidea</taxon>
        <taxon>Ascarididae</taxon>
        <taxon>Parascaris</taxon>
    </lineage>
</organism>
<dbReference type="AlphaFoldDB" id="A0A915C7I6"/>
<evidence type="ECO:0000313" key="2">
    <source>
        <dbReference type="WBParaSite" id="PgR097_g011_t02"/>
    </source>
</evidence>
<keyword evidence="1" id="KW-1185">Reference proteome</keyword>
<sequence>MASSKGEAFFCYGSEVSIVRFFFNLIYRFRITLACRSTTFSVESILPIFRGVY</sequence>
<proteinExistence type="predicted"/>